<dbReference type="PANTHER" id="PTHR43755:SF1">
    <property type="entry name" value="FAD-DEPENDENT PYRIDINE NUCLEOTIDE-DISULPHIDE OXIDOREDUCTASE"/>
    <property type="match status" value="1"/>
</dbReference>
<evidence type="ECO:0000259" key="3">
    <source>
        <dbReference type="Pfam" id="PF21706"/>
    </source>
</evidence>
<reference evidence="4 5" key="1">
    <citation type="submission" date="2020-08" db="EMBL/GenBank/DDBJ databases">
        <title>Genomic Encyclopedia of Type Strains, Phase IV (KMG-IV): sequencing the most valuable type-strain genomes for metagenomic binning, comparative biology and taxonomic classification.</title>
        <authorList>
            <person name="Goeker M."/>
        </authorList>
    </citation>
    <scope>NUCLEOTIDE SEQUENCE [LARGE SCALE GENOMIC DNA]</scope>
    <source>
        <strain evidence="4 5">DSM 29781</strain>
    </source>
</reference>
<evidence type="ECO:0000256" key="1">
    <source>
        <dbReference type="SAM" id="SignalP"/>
    </source>
</evidence>
<accession>A0A7W8HFI6</accession>
<dbReference type="Gene3D" id="3.50.50.60">
    <property type="entry name" value="FAD/NAD(P)-binding domain"/>
    <property type="match status" value="2"/>
</dbReference>
<keyword evidence="5" id="KW-1185">Reference proteome</keyword>
<feature type="domain" description="FAD/NAD(P)-binding" evidence="2">
    <location>
        <begin position="49"/>
        <end position="150"/>
    </location>
</feature>
<keyword evidence="1" id="KW-0732">Signal</keyword>
<dbReference type="InterPro" id="IPR052541">
    <property type="entry name" value="SQRD"/>
</dbReference>
<evidence type="ECO:0000259" key="2">
    <source>
        <dbReference type="Pfam" id="PF07992"/>
    </source>
</evidence>
<dbReference type="InterPro" id="IPR023753">
    <property type="entry name" value="FAD/NAD-binding_dom"/>
</dbReference>
<proteinExistence type="predicted"/>
<dbReference type="Pfam" id="PF07992">
    <property type="entry name" value="Pyr_redox_2"/>
    <property type="match status" value="1"/>
</dbReference>
<evidence type="ECO:0000313" key="5">
    <source>
        <dbReference type="Proteomes" id="UP000532440"/>
    </source>
</evidence>
<dbReference type="Proteomes" id="UP000532440">
    <property type="component" value="Unassembled WGS sequence"/>
</dbReference>
<dbReference type="RefSeq" id="WP_183963494.1">
    <property type="nucleotide sequence ID" value="NZ_BAABEW010000015.1"/>
</dbReference>
<evidence type="ECO:0000313" key="4">
    <source>
        <dbReference type="EMBL" id="MBB5270255.1"/>
    </source>
</evidence>
<dbReference type="SUPFAM" id="SSF51905">
    <property type="entry name" value="FAD/NAD(P)-binding domain"/>
    <property type="match status" value="2"/>
</dbReference>
<dbReference type="PANTHER" id="PTHR43755">
    <property type="match status" value="1"/>
</dbReference>
<organism evidence="4 5">
    <name type="scientific">Quisquiliibacterium transsilvanicum</name>
    <dbReference type="NCBI Taxonomy" id="1549638"/>
    <lineage>
        <taxon>Bacteria</taxon>
        <taxon>Pseudomonadati</taxon>
        <taxon>Pseudomonadota</taxon>
        <taxon>Betaproteobacteria</taxon>
        <taxon>Burkholderiales</taxon>
        <taxon>Burkholderiaceae</taxon>
        <taxon>Quisquiliibacterium</taxon>
    </lineage>
</organism>
<dbReference type="Pfam" id="PF21706">
    <property type="entry name" value="FCSD_central"/>
    <property type="match status" value="1"/>
</dbReference>
<dbReference type="AlphaFoldDB" id="A0A7W8HFI6"/>
<dbReference type="GO" id="GO:0016491">
    <property type="term" value="F:oxidoreductase activity"/>
    <property type="evidence" value="ECO:0007669"/>
    <property type="project" value="InterPro"/>
</dbReference>
<dbReference type="InterPro" id="IPR036188">
    <property type="entry name" value="FAD/NAD-bd_sf"/>
</dbReference>
<feature type="signal peptide" evidence="1">
    <location>
        <begin position="1"/>
        <end position="25"/>
    </location>
</feature>
<sequence length="446" mass="49728">MNESKRTLIRAGAGALALGATAAVAQTAAGPLLHLPAAELMPRAKGKRRVVICGGGWGGMTAARYVREAAPDLEVVLLERNPIFWSCPMSNKWLIDEIETSFLMHDYLTPARRHGYTFVQTEITGIDREARTVHTSKGRVGYDWLILSGGIRYGFEAWFGNDRQAIERTRTDFASAYVASAEHMSVKKRIQEFKGGTFVMTLPPPPHRCPPSPYERAALMAWWFKSRKVPAKIVILDPKPRIAPISIGFRDAYAELYPGIVEHVPNATVREVDPFNKVVKTAAGDFRFDDAILMSPHQAADIVWKAGLVGRTADGKPTGWADVHPLFYNAKDDPQVFVIGDSVGAVSPKFGHYPKSGHVANRMAKSVARHIAQQARGEPLTPVIIDNLCYMLVNNEPKEAISVQFDYRIGDDGILEQRQIDYNDRDPKLWAEDLRWASLMYQDFAR</sequence>
<feature type="domain" description="Sulfide dehydrogenase [flavocytochrome c] flavoprotein chain central" evidence="3">
    <location>
        <begin position="187"/>
        <end position="285"/>
    </location>
</feature>
<name>A0A7W8HFI6_9BURK</name>
<feature type="chain" id="PRO_5030849306" evidence="1">
    <location>
        <begin position="26"/>
        <end position="446"/>
    </location>
</feature>
<protein>
    <submittedName>
        <fullName evidence="4">NADH dehydrogenase FAD-containing subunit</fullName>
    </submittedName>
</protein>
<gene>
    <name evidence="4" type="ORF">HNQ70_000239</name>
</gene>
<dbReference type="InterPro" id="IPR049386">
    <property type="entry name" value="FCSD_central"/>
</dbReference>
<dbReference type="EMBL" id="JACHGB010000001">
    <property type="protein sequence ID" value="MBB5270255.1"/>
    <property type="molecule type" value="Genomic_DNA"/>
</dbReference>
<comment type="caution">
    <text evidence="4">The sequence shown here is derived from an EMBL/GenBank/DDBJ whole genome shotgun (WGS) entry which is preliminary data.</text>
</comment>